<dbReference type="GO" id="GO:0016301">
    <property type="term" value="F:kinase activity"/>
    <property type="evidence" value="ECO:0007669"/>
    <property type="project" value="UniProtKB-KW"/>
</dbReference>
<dbReference type="InterPro" id="IPR049704">
    <property type="entry name" value="Aminotrans_3_PPA_site"/>
</dbReference>
<dbReference type="Pfam" id="PF01636">
    <property type="entry name" value="APH"/>
    <property type="match status" value="1"/>
</dbReference>
<keyword evidence="6" id="KW-0808">Transferase</keyword>
<evidence type="ECO:0000256" key="1">
    <source>
        <dbReference type="ARBA" id="ARBA00001933"/>
    </source>
</evidence>
<evidence type="ECO:0000259" key="5">
    <source>
        <dbReference type="Pfam" id="PF01636"/>
    </source>
</evidence>
<evidence type="ECO:0000313" key="7">
    <source>
        <dbReference type="Proteomes" id="UP000219439"/>
    </source>
</evidence>
<feature type="domain" description="Aminoglycoside phosphotransferase" evidence="5">
    <location>
        <begin position="32"/>
        <end position="243"/>
    </location>
</feature>
<dbReference type="Proteomes" id="UP000219439">
    <property type="component" value="Unassembled WGS sequence"/>
</dbReference>
<dbReference type="SUPFAM" id="SSF56112">
    <property type="entry name" value="Protein kinase-like (PK-like)"/>
    <property type="match status" value="1"/>
</dbReference>
<keyword evidence="7" id="KW-1185">Reference proteome</keyword>
<gene>
    <name evidence="6" type="ORF">SAMN06265368_1042</name>
</gene>
<organism evidence="6 7">
    <name type="scientific">Cohaesibacter gelatinilyticus</name>
    <dbReference type="NCBI Taxonomy" id="372072"/>
    <lineage>
        <taxon>Bacteria</taxon>
        <taxon>Pseudomonadati</taxon>
        <taxon>Pseudomonadota</taxon>
        <taxon>Alphaproteobacteria</taxon>
        <taxon>Hyphomicrobiales</taxon>
        <taxon>Cohaesibacteraceae</taxon>
    </lineage>
</organism>
<evidence type="ECO:0000313" key="6">
    <source>
        <dbReference type="EMBL" id="SNZ07514.1"/>
    </source>
</evidence>
<dbReference type="InterPro" id="IPR015424">
    <property type="entry name" value="PyrdxlP-dep_Trfase"/>
</dbReference>
<sequence>MNIIPHQHWTRVLSDHWGVSGQLDQLDGEYDLNFRVSGEISAILKVMHPGCEDDLIDLQCRALSHIRSKSPDLPTPGFIPAQNGAAFIHVADDNGDERIVWLQEWRTGKVYASFKPHSSALIEDLGTKMGEMDEALADFEHPALARDFKWNLMQGGWINEELSAITDPARHKLLQQICQDFAAIKPVLEDQPSVAIHNDINDYNLLVSGSLEEAPKISGMIDLGDMCAAPRICDLAIAAAYIVLDHEDPKGALIALTCGYHARYPLSEQELAMVWPLLRMRLAVSVVNSTLMAQESDDPYVTISQAPAWRFLENSKIEPASLLLAIRVACGFPVTTTAPAIQTWLTENRGSFAPVMGKELSDLPIGSLSVEACANPQNPFEMSKAEAATLGADIGFKDQDWLAHYGEPRLVYTDAAFYNGPWKASNRRTVHLGIDVFMPTGTSVHSPVAASVHHVEVRDGELDYGGMVVLRHETDAGDAFYTLYGHLAPASISNLEAGQMLEKGEAFAALGAQEENGGWDPHLHFQMATTVEAMGKDWPGVANPDEFDLWSKICPNPAALLNLADDAICYQPTSKASILQERREKFGKNLKLTYSDPVMFVRGWKHHLFDEWGRAYLDSYNNVPHVGHAHPRIQAIAADQLKRMNSNTRYLHPAQIKFADKILSKMPDHLGVVFFVNSGTEANELALRLARAKTGGKDMVTPNHGYHGNTTGVIDISAYKFNAPGGVGQPDWVQLVDVADDYRGTYRRDDEQRATHYADQVKEAIERINERSGKLAGFIAETFPSVGGQIIPPKGYLAKVYEHVRAAGGVCIADEVQTGLGRLGDYYFAFTEQEASPDIVVLGKPIGNGHPIGVLVTTREIADAFAQGPEYFSTFGGSTLSCRTGKEVLDIVDDEGLMGNAKQMGERLLSGLRALQEKHVIVGDVRGYGLFVGLDLVIDRETREPGTKLADYVKNRMRDHRILMGTEGPADNILKIRPPLTIEANDVDMILHVMDQVLGEATQLAGL</sequence>
<dbReference type="PANTHER" id="PTHR45688:SF13">
    <property type="entry name" value="ALANINE--GLYOXYLATE AMINOTRANSFERASE 2-LIKE"/>
    <property type="match status" value="1"/>
</dbReference>
<name>A0A285NDB3_9HYPH</name>
<dbReference type="Gene3D" id="3.40.640.10">
    <property type="entry name" value="Type I PLP-dependent aspartate aminotransferase-like (Major domain)"/>
    <property type="match status" value="1"/>
</dbReference>
<evidence type="ECO:0000256" key="3">
    <source>
        <dbReference type="ARBA" id="ARBA00022898"/>
    </source>
</evidence>
<reference evidence="6 7" key="1">
    <citation type="submission" date="2017-09" db="EMBL/GenBank/DDBJ databases">
        <authorList>
            <person name="Ehlers B."/>
            <person name="Leendertz F.H."/>
        </authorList>
    </citation>
    <scope>NUCLEOTIDE SEQUENCE [LARGE SCALE GENOMIC DNA]</scope>
    <source>
        <strain evidence="6 7">DSM 18289</strain>
    </source>
</reference>
<dbReference type="SUPFAM" id="SSF51261">
    <property type="entry name" value="Duplicated hybrid motif"/>
    <property type="match status" value="1"/>
</dbReference>
<evidence type="ECO:0000256" key="2">
    <source>
        <dbReference type="ARBA" id="ARBA00008954"/>
    </source>
</evidence>
<dbReference type="AlphaFoldDB" id="A0A285NDB3"/>
<dbReference type="SUPFAM" id="SSF53383">
    <property type="entry name" value="PLP-dependent transferases"/>
    <property type="match status" value="1"/>
</dbReference>
<dbReference type="EMBL" id="OBEL01000001">
    <property type="protein sequence ID" value="SNZ07514.1"/>
    <property type="molecule type" value="Genomic_DNA"/>
</dbReference>
<accession>A0A285NDB3</accession>
<keyword evidence="6" id="KW-0418">Kinase</keyword>
<proteinExistence type="inferred from homology"/>
<protein>
    <submittedName>
        <fullName evidence="6">Hydroxylysine kinase /5-phosphonooxy-L-lysine phospho-lyase apoenzyme</fullName>
    </submittedName>
</protein>
<keyword evidence="6" id="KW-0456">Lyase</keyword>
<dbReference type="Gene3D" id="3.90.1200.10">
    <property type="match status" value="1"/>
</dbReference>
<comment type="cofactor">
    <cofactor evidence="1">
        <name>pyridoxal 5'-phosphate</name>
        <dbReference type="ChEBI" id="CHEBI:597326"/>
    </cofactor>
</comment>
<dbReference type="OrthoDB" id="9801834at2"/>
<dbReference type="InterPro" id="IPR015422">
    <property type="entry name" value="PyrdxlP-dep_Trfase_small"/>
</dbReference>
<dbReference type="CDD" id="cd12797">
    <property type="entry name" value="M23_peptidase"/>
    <property type="match status" value="1"/>
</dbReference>
<dbReference type="NCBIfam" id="NF004799">
    <property type="entry name" value="PRK06148.1"/>
    <property type="match status" value="1"/>
</dbReference>
<dbReference type="PANTHER" id="PTHR45688">
    <property type="match status" value="1"/>
</dbReference>
<dbReference type="CDD" id="cd00610">
    <property type="entry name" value="OAT_like"/>
    <property type="match status" value="1"/>
</dbReference>
<dbReference type="InterPro" id="IPR005814">
    <property type="entry name" value="Aminotrans_3"/>
</dbReference>
<dbReference type="InterPro" id="IPR016047">
    <property type="entry name" value="M23ase_b-sheet_dom"/>
</dbReference>
<dbReference type="Gene3D" id="2.70.70.10">
    <property type="entry name" value="Glucose Permease (Domain IIA)"/>
    <property type="match status" value="1"/>
</dbReference>
<dbReference type="RefSeq" id="WP_097152292.1">
    <property type="nucleotide sequence ID" value="NZ_OBEL01000001.1"/>
</dbReference>
<evidence type="ECO:0000259" key="4">
    <source>
        <dbReference type="Pfam" id="PF01551"/>
    </source>
</evidence>
<dbReference type="Pfam" id="PF01551">
    <property type="entry name" value="Peptidase_M23"/>
    <property type="match status" value="1"/>
</dbReference>
<dbReference type="InterPro" id="IPR015421">
    <property type="entry name" value="PyrdxlP-dep_Trfase_major"/>
</dbReference>
<dbReference type="GO" id="GO:0030170">
    <property type="term" value="F:pyridoxal phosphate binding"/>
    <property type="evidence" value="ECO:0007669"/>
    <property type="project" value="InterPro"/>
</dbReference>
<dbReference type="GO" id="GO:0008483">
    <property type="term" value="F:transaminase activity"/>
    <property type="evidence" value="ECO:0007669"/>
    <property type="project" value="InterPro"/>
</dbReference>
<dbReference type="InterPro" id="IPR002575">
    <property type="entry name" value="Aminoglycoside_PTrfase"/>
</dbReference>
<dbReference type="InterPro" id="IPR011055">
    <property type="entry name" value="Dup_hybrid_motif"/>
</dbReference>
<dbReference type="Gene3D" id="3.90.1150.10">
    <property type="entry name" value="Aspartate Aminotransferase, domain 1"/>
    <property type="match status" value="1"/>
</dbReference>
<dbReference type="Pfam" id="PF00202">
    <property type="entry name" value="Aminotran_3"/>
    <property type="match status" value="1"/>
</dbReference>
<keyword evidence="3" id="KW-0663">Pyridoxal phosphate</keyword>
<dbReference type="GO" id="GO:0016829">
    <property type="term" value="F:lyase activity"/>
    <property type="evidence" value="ECO:0007669"/>
    <property type="project" value="UniProtKB-KW"/>
</dbReference>
<dbReference type="PROSITE" id="PS00600">
    <property type="entry name" value="AA_TRANSFER_CLASS_3"/>
    <property type="match status" value="1"/>
</dbReference>
<dbReference type="InterPro" id="IPR011009">
    <property type="entry name" value="Kinase-like_dom_sf"/>
</dbReference>
<feature type="domain" description="M23ase beta-sheet core" evidence="4">
    <location>
        <begin position="430"/>
        <end position="529"/>
    </location>
</feature>
<comment type="similarity">
    <text evidence="2">Belongs to the class-III pyridoxal-phosphate-dependent aminotransferase family.</text>
</comment>